<sequence length="88" mass="10487">MWLLDVFKRSEKRKPRDEALERLESIVSRRKEITHKIPVEVFSKNSEEIKKEVVEIVSRKFNVPVERVKVDCQEEDGYVVIVTNINFK</sequence>
<dbReference type="EMBL" id="JACHEX010000004">
    <property type="protein sequence ID" value="MBB6062982.1"/>
    <property type="molecule type" value="Genomic_DNA"/>
</dbReference>
<reference evidence="1 2" key="1">
    <citation type="submission" date="2020-08" db="EMBL/GenBank/DDBJ databases">
        <title>Genomic Encyclopedia of Type Strains, Phase IV (KMG-IV): sequencing the most valuable type-strain genomes for metagenomic binning, comparative biology and taxonomic classification.</title>
        <authorList>
            <person name="Goeker M."/>
        </authorList>
    </citation>
    <scope>NUCLEOTIDE SEQUENCE [LARGE SCALE GENOMIC DNA]</scope>
    <source>
        <strain evidence="1 2">DSM 13481</strain>
    </source>
</reference>
<dbReference type="GO" id="GO:0051301">
    <property type="term" value="P:cell division"/>
    <property type="evidence" value="ECO:0007669"/>
    <property type="project" value="UniProtKB-KW"/>
</dbReference>
<dbReference type="GO" id="GO:0032955">
    <property type="term" value="P:regulation of division septum assembly"/>
    <property type="evidence" value="ECO:0007669"/>
    <property type="project" value="InterPro"/>
</dbReference>
<dbReference type="Proteomes" id="UP000555828">
    <property type="component" value="Unassembled WGS sequence"/>
</dbReference>
<comment type="caution">
    <text evidence="1">The sequence shown here is derived from an EMBL/GenBank/DDBJ whole genome shotgun (WGS) entry which is preliminary data.</text>
</comment>
<dbReference type="Gene3D" id="3.30.1070.10">
    <property type="entry name" value="Cell division topological specificity factor MinE"/>
    <property type="match status" value="1"/>
</dbReference>
<keyword evidence="2" id="KW-1185">Reference proteome</keyword>
<protein>
    <submittedName>
        <fullName evidence="1">Cell division topological specificity factor</fullName>
    </submittedName>
</protein>
<keyword evidence="1" id="KW-0132">Cell division</keyword>
<accession>A0A841GH91</accession>
<dbReference type="RefSeq" id="WP_126993544.1">
    <property type="nucleotide sequence ID" value="NZ_JACHEX010000004.1"/>
</dbReference>
<gene>
    <name evidence="1" type="ORF">HNP65_001445</name>
</gene>
<proteinExistence type="predicted"/>
<dbReference type="AlphaFoldDB" id="A0A841GH91"/>
<name>A0A841GH91_9BACT</name>
<dbReference type="InterPro" id="IPR036707">
    <property type="entry name" value="MinE_sf"/>
</dbReference>
<evidence type="ECO:0000313" key="2">
    <source>
        <dbReference type="Proteomes" id="UP000555828"/>
    </source>
</evidence>
<organism evidence="1 2">
    <name type="scientific">Thermosipho japonicus</name>
    <dbReference type="NCBI Taxonomy" id="90323"/>
    <lineage>
        <taxon>Bacteria</taxon>
        <taxon>Thermotogati</taxon>
        <taxon>Thermotogota</taxon>
        <taxon>Thermotogae</taxon>
        <taxon>Thermotogales</taxon>
        <taxon>Fervidobacteriaceae</taxon>
        <taxon>Thermosipho</taxon>
    </lineage>
</organism>
<evidence type="ECO:0000313" key="1">
    <source>
        <dbReference type="EMBL" id="MBB6062982.1"/>
    </source>
</evidence>
<keyword evidence="1" id="KW-0131">Cell cycle</keyword>